<evidence type="ECO:0000313" key="5">
    <source>
        <dbReference type="Proteomes" id="UP001596036"/>
    </source>
</evidence>
<keyword evidence="5" id="KW-1185">Reference proteome</keyword>
<organism evidence="4 5">
    <name type="scientific">Lysobacter yangpyeongensis</name>
    <dbReference type="NCBI Taxonomy" id="346182"/>
    <lineage>
        <taxon>Bacteria</taxon>
        <taxon>Pseudomonadati</taxon>
        <taxon>Pseudomonadota</taxon>
        <taxon>Gammaproteobacteria</taxon>
        <taxon>Lysobacterales</taxon>
        <taxon>Lysobacteraceae</taxon>
        <taxon>Lysobacter</taxon>
    </lineage>
</organism>
<proteinExistence type="inferred from homology"/>
<evidence type="ECO:0000313" key="4">
    <source>
        <dbReference type="EMBL" id="MFC5568922.1"/>
    </source>
</evidence>
<dbReference type="Gene3D" id="2.160.20.10">
    <property type="entry name" value="Single-stranded right-handed beta-helix, Pectin lyase-like"/>
    <property type="match status" value="1"/>
</dbReference>
<dbReference type="SUPFAM" id="SSF49373">
    <property type="entry name" value="Invasin/intimin cell-adhesion fragments"/>
    <property type="match status" value="1"/>
</dbReference>
<dbReference type="InterPro" id="IPR008964">
    <property type="entry name" value="Invasin/intimin_cell_adhesion"/>
</dbReference>
<name>A0ABW0SIP9_9GAMM</name>
<protein>
    <submittedName>
        <fullName evidence="4">Choice-of-anchor Q domain-containing protein</fullName>
    </submittedName>
</protein>
<feature type="signal peptide" evidence="2">
    <location>
        <begin position="1"/>
        <end position="22"/>
    </location>
</feature>
<feature type="domain" description="Big-1" evidence="3">
    <location>
        <begin position="630"/>
        <end position="722"/>
    </location>
</feature>
<evidence type="ECO:0000256" key="1">
    <source>
        <dbReference type="ARBA" id="ARBA00010116"/>
    </source>
</evidence>
<evidence type="ECO:0000256" key="2">
    <source>
        <dbReference type="SAM" id="SignalP"/>
    </source>
</evidence>
<reference evidence="5" key="1">
    <citation type="journal article" date="2019" name="Int. J. Syst. Evol. Microbiol.">
        <title>The Global Catalogue of Microorganisms (GCM) 10K type strain sequencing project: providing services to taxonomists for standard genome sequencing and annotation.</title>
        <authorList>
            <consortium name="The Broad Institute Genomics Platform"/>
            <consortium name="The Broad Institute Genome Sequencing Center for Infectious Disease"/>
            <person name="Wu L."/>
            <person name="Ma J."/>
        </authorList>
    </citation>
    <scope>NUCLEOTIDE SEQUENCE [LARGE SCALE GENOMIC DNA]</scope>
    <source>
        <strain evidence="5">KACC 11407</strain>
    </source>
</reference>
<dbReference type="InterPro" id="IPR059226">
    <property type="entry name" value="Choice_anch_Q_dom"/>
</dbReference>
<comment type="caution">
    <text evidence="4">The sequence shown here is derived from an EMBL/GenBank/DDBJ whole genome shotgun (WGS) entry which is preliminary data.</text>
</comment>
<dbReference type="SUPFAM" id="SSF51126">
    <property type="entry name" value="Pectin lyase-like"/>
    <property type="match status" value="1"/>
</dbReference>
<dbReference type="InterPro" id="IPR013783">
    <property type="entry name" value="Ig-like_fold"/>
</dbReference>
<dbReference type="SMART" id="SM00634">
    <property type="entry name" value="BID_1"/>
    <property type="match status" value="1"/>
</dbReference>
<feature type="chain" id="PRO_5046399771" evidence="2">
    <location>
        <begin position="23"/>
        <end position="729"/>
    </location>
</feature>
<comment type="similarity">
    <text evidence="1">Belongs to the intimin/invasin family.</text>
</comment>
<dbReference type="NCBIfam" id="NF041518">
    <property type="entry name" value="choice_anch_Q"/>
    <property type="match status" value="1"/>
</dbReference>
<dbReference type="InterPro" id="IPR003344">
    <property type="entry name" value="Big_1_dom"/>
</dbReference>
<dbReference type="Pfam" id="PF10633">
    <property type="entry name" value="NPCBM_assoc"/>
    <property type="match status" value="1"/>
</dbReference>
<sequence length="729" mass="74681">MSLSKLFVFVSLGLAAIGSAQAATYYVRADGGTASQCTGKSDARYPGTGTAQACAWNSPNIALPASASRRIAGGDTLVIGAGSYQIGSGGYMQPIPSGTSTAKTRIIGKAGSTPKLVGVGGTHRVINMDGSSNVEIGNLEITDNSDCVYNHSNAAARCTSTMPWARVGIYATASSNVWIHDVNIHGMAKNAFNAGGLSNWTIERVKMNRNGSAGWDGNVSTGGSNSGAMVLRDIEIAWNGCGEKVATGEAWACWAQSTGGYGDGFGTVDTGGQWLIEDAFVHHNTSDGLDLRYMDGASTTKVTMRRVYSVANAGNQVKIKGNSLIENSVLVGQCTYFRGKFYMATSDLCRAYGSTLLLILTGGDTATVRHNTIAGEGDAQIAYGEGTSTDKIYVQNNVVVGFPYYASTSTNTLMAGGSAPAVKSFSGNLGWNVRSCPSGTTCTQNPKLTNMTLSGFDAEPLSGSPVIDKAPMISAVTTDFVDGKRPTGAANDVGAYEYGAGSSAPSPTPAPTCTRAAPTFTLAASSASVAPGTSKTFTIYLQNHDSAGCGNTSFKLARTIPSGWTGTLASTTLYVAPGNWGKTTLVVTSPATATAGSYTIATGVSSSVGSAHTRSATSKYSIASATSTGLAESVSASKSSYKAGETVFLTARVTKGGVAVAGASVNFTALKPNKVNKVILNATTDSNGYARVSFVSGTGSSSIGTYQLTATATSGSLTTKATTTFAVYK</sequence>
<evidence type="ECO:0000259" key="3">
    <source>
        <dbReference type="SMART" id="SM00634"/>
    </source>
</evidence>
<dbReference type="EMBL" id="JBHSNM010000001">
    <property type="protein sequence ID" value="MFC5568922.1"/>
    <property type="molecule type" value="Genomic_DNA"/>
</dbReference>
<gene>
    <name evidence="4" type="ORF">ACFPN1_02445</name>
</gene>
<dbReference type="Gene3D" id="2.60.40.10">
    <property type="entry name" value="Immunoglobulins"/>
    <property type="match status" value="1"/>
</dbReference>
<accession>A0ABW0SIP9</accession>
<dbReference type="InterPro" id="IPR011050">
    <property type="entry name" value="Pectin_lyase_fold/virulence"/>
</dbReference>
<dbReference type="Proteomes" id="UP001596036">
    <property type="component" value="Unassembled WGS sequence"/>
</dbReference>
<dbReference type="InterPro" id="IPR012334">
    <property type="entry name" value="Pectin_lyas_fold"/>
</dbReference>
<dbReference type="InterPro" id="IPR018905">
    <property type="entry name" value="A-galactase_NEW3"/>
</dbReference>
<dbReference type="RefSeq" id="WP_386752676.1">
    <property type="nucleotide sequence ID" value="NZ_JBHSNM010000001.1"/>
</dbReference>
<keyword evidence="2" id="KW-0732">Signal</keyword>